<dbReference type="Pfam" id="PF21922">
    <property type="entry name" value="PBP_dimer_2"/>
    <property type="match status" value="1"/>
</dbReference>
<dbReference type="Proteomes" id="UP000441772">
    <property type="component" value="Unassembled WGS sequence"/>
</dbReference>
<gene>
    <name evidence="3" type="ORF">F7D09_1992</name>
</gene>
<dbReference type="PANTHER" id="PTHR30627:SF24">
    <property type="entry name" value="PENICILLIN-BINDING PROTEIN 4B"/>
    <property type="match status" value="1"/>
</dbReference>
<comment type="caution">
    <text evidence="3">The sequence shown here is derived from an EMBL/GenBank/DDBJ whole genome shotgun (WGS) entry which is preliminary data.</text>
</comment>
<organism evidence="3 4">
    <name type="scientific">Bifidobacterium leontopitheci</name>
    <dbReference type="NCBI Taxonomy" id="2650774"/>
    <lineage>
        <taxon>Bacteria</taxon>
        <taxon>Bacillati</taxon>
        <taxon>Actinomycetota</taxon>
        <taxon>Actinomycetes</taxon>
        <taxon>Bifidobacteriales</taxon>
        <taxon>Bifidobacteriaceae</taxon>
        <taxon>Bifidobacterium</taxon>
    </lineage>
</organism>
<dbReference type="EMBL" id="WBVT01000049">
    <property type="protein sequence ID" value="KAB7789505.1"/>
    <property type="molecule type" value="Genomic_DNA"/>
</dbReference>
<dbReference type="InterPro" id="IPR054120">
    <property type="entry name" value="PBPA_dimer"/>
</dbReference>
<evidence type="ECO:0000313" key="3">
    <source>
        <dbReference type="EMBL" id="KAB7789505.1"/>
    </source>
</evidence>
<name>A0A6I1GDB3_9BIFI</name>
<protein>
    <submittedName>
        <fullName evidence="3">Penicillin-binding protein</fullName>
    </submittedName>
</protein>
<dbReference type="InterPro" id="IPR012338">
    <property type="entry name" value="Beta-lactam/transpept-like"/>
</dbReference>
<dbReference type="Pfam" id="PF00905">
    <property type="entry name" value="Transpeptidase"/>
    <property type="match status" value="1"/>
</dbReference>
<dbReference type="GO" id="GO:0071972">
    <property type="term" value="F:peptidoglycan L,D-transpeptidase activity"/>
    <property type="evidence" value="ECO:0007669"/>
    <property type="project" value="TreeGrafter"/>
</dbReference>
<evidence type="ECO:0000313" key="4">
    <source>
        <dbReference type="Proteomes" id="UP000441772"/>
    </source>
</evidence>
<feature type="domain" description="Penicillin-binding protein transpeptidase" evidence="1">
    <location>
        <begin position="157"/>
        <end position="483"/>
    </location>
</feature>
<reference evidence="3 4" key="1">
    <citation type="submission" date="2019-09" db="EMBL/GenBank/DDBJ databases">
        <title>Characterization of the phylogenetic diversity of two novel species belonging to the genus Bifidobacterium: Bifidobacterium cebidarum sp. nov. and Bifidobacterium leontopitheci sp. nov.</title>
        <authorList>
            <person name="Lugli G.A."/>
            <person name="Duranti S."/>
            <person name="Milani C."/>
            <person name="Turroni F."/>
            <person name="Ventura M."/>
        </authorList>
    </citation>
    <scope>NUCLEOTIDE SEQUENCE [LARGE SCALE GENOMIC DNA]</scope>
    <source>
        <strain evidence="3 4">LMG 31471</strain>
    </source>
</reference>
<dbReference type="GO" id="GO:0071555">
    <property type="term" value="P:cell wall organization"/>
    <property type="evidence" value="ECO:0007669"/>
    <property type="project" value="TreeGrafter"/>
</dbReference>
<dbReference type="AlphaFoldDB" id="A0A6I1GDB3"/>
<dbReference type="Gene3D" id="3.40.710.10">
    <property type="entry name" value="DD-peptidase/beta-lactamase superfamily"/>
    <property type="match status" value="1"/>
</dbReference>
<dbReference type="SUPFAM" id="SSF56601">
    <property type="entry name" value="beta-lactamase/transpeptidase-like"/>
    <property type="match status" value="1"/>
</dbReference>
<dbReference type="Gene3D" id="3.90.1310.10">
    <property type="entry name" value="Penicillin-binding protein 2a (Domain 2)"/>
    <property type="match status" value="1"/>
</dbReference>
<accession>A0A6I1GDB3</accession>
<dbReference type="RefSeq" id="WP_152235395.1">
    <property type="nucleotide sequence ID" value="NZ_JBHSKZ010000056.1"/>
</dbReference>
<dbReference type="GO" id="GO:0005886">
    <property type="term" value="C:plasma membrane"/>
    <property type="evidence" value="ECO:0007669"/>
    <property type="project" value="TreeGrafter"/>
</dbReference>
<proteinExistence type="predicted"/>
<keyword evidence="4" id="KW-1185">Reference proteome</keyword>
<dbReference type="InterPro" id="IPR001460">
    <property type="entry name" value="PCN-bd_Tpept"/>
</dbReference>
<evidence type="ECO:0000259" key="1">
    <source>
        <dbReference type="Pfam" id="PF00905"/>
    </source>
</evidence>
<dbReference type="GO" id="GO:0008658">
    <property type="term" value="F:penicillin binding"/>
    <property type="evidence" value="ECO:0007669"/>
    <property type="project" value="InterPro"/>
</dbReference>
<sequence length="488" mass="50765">MNKYLRQLFTAVIVLFVILGFSTTIITAVQANSLSADSRNTRALYQEFGAPRGSILASDGTILAQSSPTNDAFSYQRSYTNGPVYAPVTGYFSITHRADGGVESSRSKLLSGKADALFWDQLKALFTGVENKGASVETSISSKLQTLAYQQLNGKDGAAVVIEVKTGRILTLASTPSYDPNALATHDTKAANANYAKLSAGANSAMVNRATSQLYPPGSTFKTVVAAAALETGKYDTSTQIPAGASYTLPGTATSLTNTTSAAAGTNGQISLQDALTYSSNTAFAQLGVSLGQDKVAEQAKKLGYGSSVTIDGTASSGRPLKSVASKFPDTLTDDRLALASIGQGDVLSTPLENAMIASAIANDGKLMKPTLVDRVRASDLSTLSETTPEVMSTAFSADTAGKLNQMMQSVVEKDAPTLQISGVKVAAKTGTAQIGSSNQTNDAWVMGFAPADNPKYAVSVVIHNVNQFGVEAAGPIAKALMEEALKQ</sequence>
<dbReference type="InterPro" id="IPR050515">
    <property type="entry name" value="Beta-lactam/transpept"/>
</dbReference>
<dbReference type="PANTHER" id="PTHR30627">
    <property type="entry name" value="PEPTIDOGLYCAN D,D-TRANSPEPTIDASE"/>
    <property type="match status" value="1"/>
</dbReference>
<feature type="domain" description="Penicillin binding protein A dimerisation" evidence="2">
    <location>
        <begin position="52"/>
        <end position="136"/>
    </location>
</feature>
<evidence type="ECO:0000259" key="2">
    <source>
        <dbReference type="Pfam" id="PF21922"/>
    </source>
</evidence>